<evidence type="ECO:0000313" key="1">
    <source>
        <dbReference type="EMBL" id="CBI18430.3"/>
    </source>
</evidence>
<dbReference type="Proteomes" id="UP000009183">
    <property type="component" value="Chromosome 9"/>
</dbReference>
<evidence type="ECO:0000313" key="2">
    <source>
        <dbReference type="Proteomes" id="UP000009183"/>
    </source>
</evidence>
<sequence length="16" mass="1831">MKLAGLTKACKFYVEE</sequence>
<proteinExistence type="predicted"/>
<keyword evidence="2" id="KW-1185">Reference proteome</keyword>
<reference evidence="2" key="1">
    <citation type="journal article" date="2007" name="Nature">
        <title>The grapevine genome sequence suggests ancestral hexaploidization in major angiosperm phyla.</title>
        <authorList>
            <consortium name="The French-Italian Public Consortium for Grapevine Genome Characterization."/>
            <person name="Jaillon O."/>
            <person name="Aury J.-M."/>
            <person name="Noel B."/>
            <person name="Policriti A."/>
            <person name="Clepet C."/>
            <person name="Casagrande A."/>
            <person name="Choisne N."/>
            <person name="Aubourg S."/>
            <person name="Vitulo N."/>
            <person name="Jubin C."/>
            <person name="Vezzi A."/>
            <person name="Legeai F."/>
            <person name="Hugueney P."/>
            <person name="Dasilva C."/>
            <person name="Horner D."/>
            <person name="Mica E."/>
            <person name="Jublot D."/>
            <person name="Poulain J."/>
            <person name="Bruyere C."/>
            <person name="Billault A."/>
            <person name="Segurens B."/>
            <person name="Gouyvenoux M."/>
            <person name="Ugarte E."/>
            <person name="Cattonaro F."/>
            <person name="Anthouard V."/>
            <person name="Vico V."/>
            <person name="Del Fabbro C."/>
            <person name="Alaux M."/>
            <person name="Di Gaspero G."/>
            <person name="Dumas V."/>
            <person name="Felice N."/>
            <person name="Paillard S."/>
            <person name="Juman I."/>
            <person name="Moroldo M."/>
            <person name="Scalabrin S."/>
            <person name="Canaguier A."/>
            <person name="Le Clainche I."/>
            <person name="Malacrida G."/>
            <person name="Durand E."/>
            <person name="Pesole G."/>
            <person name="Laucou V."/>
            <person name="Chatelet P."/>
            <person name="Merdinoglu D."/>
            <person name="Delledonne M."/>
            <person name="Pezzotti M."/>
            <person name="Lecharny A."/>
            <person name="Scarpelli C."/>
            <person name="Artiguenave F."/>
            <person name="Pe M.E."/>
            <person name="Valle G."/>
            <person name="Morgante M."/>
            <person name="Caboche M."/>
            <person name="Adam-Blondon A.-F."/>
            <person name="Weissenbach J."/>
            <person name="Quetier F."/>
            <person name="Wincker P."/>
        </authorList>
    </citation>
    <scope>NUCLEOTIDE SEQUENCE [LARGE SCALE GENOMIC DNA]</scope>
    <source>
        <strain evidence="2">cv. Pinot noir / PN40024</strain>
    </source>
</reference>
<organism evidence="1 2">
    <name type="scientific">Vitis vinifera</name>
    <name type="common">Grape</name>
    <dbReference type="NCBI Taxonomy" id="29760"/>
    <lineage>
        <taxon>Eukaryota</taxon>
        <taxon>Viridiplantae</taxon>
        <taxon>Streptophyta</taxon>
        <taxon>Embryophyta</taxon>
        <taxon>Tracheophyta</taxon>
        <taxon>Spermatophyta</taxon>
        <taxon>Magnoliopsida</taxon>
        <taxon>eudicotyledons</taxon>
        <taxon>Gunneridae</taxon>
        <taxon>Pentapetalae</taxon>
        <taxon>rosids</taxon>
        <taxon>Vitales</taxon>
        <taxon>Vitaceae</taxon>
        <taxon>Viteae</taxon>
        <taxon>Vitis</taxon>
    </lineage>
</organism>
<accession>D7SRZ8</accession>
<dbReference type="EMBL" id="FN594972">
    <property type="protein sequence ID" value="CBI18430.3"/>
    <property type="molecule type" value="Genomic_DNA"/>
</dbReference>
<gene>
    <name evidence="1" type="ordered locus">VIT_09s0054g00990</name>
</gene>
<dbReference type="HOGENOM" id="CLU_3433340_0_0_1"/>
<dbReference type="InParanoid" id="D7SRZ8"/>
<name>D7SRZ8_VITVI</name>
<dbReference type="AlphaFoldDB" id="D7SRZ8"/>
<protein>
    <submittedName>
        <fullName evidence="1">Uncharacterized protein</fullName>
    </submittedName>
</protein>